<comment type="caution">
    <text evidence="1">The sequence shown here is derived from an EMBL/GenBank/DDBJ whole genome shotgun (WGS) entry which is preliminary data.</text>
</comment>
<sequence length="104" mass="12081">SPLGCQWFANHMLSSNVTTILTPLGLPICATRRQSRSHVLRSCPLEVEWSSFLTLYRNKKVIYSCKSLNQKQEQSKLRDVIKMQTKVCAIRTKSLHITRHNRIR</sequence>
<reference evidence="1" key="2">
    <citation type="submission" date="2023-05" db="EMBL/GenBank/DDBJ databases">
        <authorList>
            <person name="Fouks B."/>
        </authorList>
    </citation>
    <scope>NUCLEOTIDE SEQUENCE</scope>
    <source>
        <strain evidence="1">Stay&amp;Tobe</strain>
        <tissue evidence="1">Testes</tissue>
    </source>
</reference>
<evidence type="ECO:0000313" key="2">
    <source>
        <dbReference type="Proteomes" id="UP001233999"/>
    </source>
</evidence>
<name>A0AAD8E3T7_DIPPU</name>
<keyword evidence="2" id="KW-1185">Reference proteome</keyword>
<dbReference type="EMBL" id="JASPKZ010009819">
    <property type="protein sequence ID" value="KAJ9575831.1"/>
    <property type="molecule type" value="Genomic_DNA"/>
</dbReference>
<dbReference type="AlphaFoldDB" id="A0AAD8E3T7"/>
<gene>
    <name evidence="1" type="ORF">L9F63_007289</name>
</gene>
<evidence type="ECO:0000313" key="1">
    <source>
        <dbReference type="EMBL" id="KAJ9575831.1"/>
    </source>
</evidence>
<feature type="non-terminal residue" evidence="1">
    <location>
        <position position="1"/>
    </location>
</feature>
<organism evidence="1 2">
    <name type="scientific">Diploptera punctata</name>
    <name type="common">Pacific beetle cockroach</name>
    <dbReference type="NCBI Taxonomy" id="6984"/>
    <lineage>
        <taxon>Eukaryota</taxon>
        <taxon>Metazoa</taxon>
        <taxon>Ecdysozoa</taxon>
        <taxon>Arthropoda</taxon>
        <taxon>Hexapoda</taxon>
        <taxon>Insecta</taxon>
        <taxon>Pterygota</taxon>
        <taxon>Neoptera</taxon>
        <taxon>Polyneoptera</taxon>
        <taxon>Dictyoptera</taxon>
        <taxon>Blattodea</taxon>
        <taxon>Blaberoidea</taxon>
        <taxon>Blaberidae</taxon>
        <taxon>Diplopterinae</taxon>
        <taxon>Diploptera</taxon>
    </lineage>
</organism>
<feature type="non-terminal residue" evidence="1">
    <location>
        <position position="104"/>
    </location>
</feature>
<dbReference type="Proteomes" id="UP001233999">
    <property type="component" value="Unassembled WGS sequence"/>
</dbReference>
<accession>A0AAD8E3T7</accession>
<protein>
    <submittedName>
        <fullName evidence="1">Uncharacterized protein</fullName>
    </submittedName>
</protein>
<reference evidence="1" key="1">
    <citation type="journal article" date="2023" name="IScience">
        <title>Live-bearing cockroach genome reveals convergent evolutionary mechanisms linked to viviparity in insects and beyond.</title>
        <authorList>
            <person name="Fouks B."/>
            <person name="Harrison M.C."/>
            <person name="Mikhailova A.A."/>
            <person name="Marchal E."/>
            <person name="English S."/>
            <person name="Carruthers M."/>
            <person name="Jennings E.C."/>
            <person name="Chiamaka E.L."/>
            <person name="Frigard R.A."/>
            <person name="Pippel M."/>
            <person name="Attardo G.M."/>
            <person name="Benoit J.B."/>
            <person name="Bornberg-Bauer E."/>
            <person name="Tobe S.S."/>
        </authorList>
    </citation>
    <scope>NUCLEOTIDE SEQUENCE</scope>
    <source>
        <strain evidence="1">Stay&amp;Tobe</strain>
    </source>
</reference>
<proteinExistence type="predicted"/>